<dbReference type="Pfam" id="PF04586">
    <property type="entry name" value="Peptidase_S78"/>
    <property type="match status" value="1"/>
</dbReference>
<accession>A0ABX0SXJ8</accession>
<feature type="domain" description="Prohead serine protease" evidence="4">
    <location>
        <begin position="12"/>
        <end position="169"/>
    </location>
</feature>
<evidence type="ECO:0000256" key="1">
    <source>
        <dbReference type="ARBA" id="ARBA00022612"/>
    </source>
</evidence>
<name>A0ABX0SXJ8_9PSEU</name>
<protein>
    <submittedName>
        <fullName evidence="5">HK97 family phage prohead protease</fullName>
    </submittedName>
</protein>
<sequence>MTETFTRQWLPELEVRSAGDGRTVEGIAVPYGKPQVIDSRLTEQFARGAFSAQIRAAHRVPFFRDHFGRNGEMGGTLIGRAIELRDDAAGLFTRFRVSRTEKGDETLELIKDGALSELSIGFREGQNRKLPGGVVERRSATLTEVAIVMAGAYGEAATVTAVRSTATVDRRTQLDQIVATLPVLSADAEALTRASAHGGSNLKYGPGSPLWEYWTGPEGLARYATSPHPWTALRDALISEGVPTSMADGLATNIMQATPAGRALFAKHHGGHAA</sequence>
<evidence type="ECO:0000259" key="4">
    <source>
        <dbReference type="Pfam" id="PF04586"/>
    </source>
</evidence>
<reference evidence="5 6" key="1">
    <citation type="submission" date="2020-03" db="EMBL/GenBank/DDBJ databases">
        <title>Sequencing the genomes of 1000 actinobacteria strains.</title>
        <authorList>
            <person name="Klenk H.-P."/>
        </authorList>
    </citation>
    <scope>NUCLEOTIDE SEQUENCE [LARGE SCALE GENOMIC DNA]</scope>
    <source>
        <strain evidence="5 6">DSM 45668</strain>
    </source>
</reference>
<evidence type="ECO:0000313" key="6">
    <source>
        <dbReference type="Proteomes" id="UP000754495"/>
    </source>
</evidence>
<keyword evidence="2 5" id="KW-0645">Protease</keyword>
<dbReference type="GO" id="GO:0008233">
    <property type="term" value="F:peptidase activity"/>
    <property type="evidence" value="ECO:0007669"/>
    <property type="project" value="UniProtKB-KW"/>
</dbReference>
<dbReference type="GO" id="GO:0006508">
    <property type="term" value="P:proteolysis"/>
    <property type="evidence" value="ECO:0007669"/>
    <property type="project" value="UniProtKB-KW"/>
</dbReference>
<keyword evidence="6" id="KW-1185">Reference proteome</keyword>
<dbReference type="RefSeq" id="WP_167117818.1">
    <property type="nucleotide sequence ID" value="NZ_JAANOU010000001.1"/>
</dbReference>
<dbReference type="EMBL" id="JAANOU010000001">
    <property type="protein sequence ID" value="NIH81694.1"/>
    <property type="molecule type" value="Genomic_DNA"/>
</dbReference>
<dbReference type="InterPro" id="IPR006433">
    <property type="entry name" value="Prohead_protease"/>
</dbReference>
<evidence type="ECO:0000256" key="2">
    <source>
        <dbReference type="ARBA" id="ARBA00022670"/>
    </source>
</evidence>
<evidence type="ECO:0000313" key="5">
    <source>
        <dbReference type="EMBL" id="NIH81694.1"/>
    </source>
</evidence>
<evidence type="ECO:0000256" key="3">
    <source>
        <dbReference type="ARBA" id="ARBA00022801"/>
    </source>
</evidence>
<dbReference type="Proteomes" id="UP000754495">
    <property type="component" value="Unassembled WGS sequence"/>
</dbReference>
<keyword evidence="3" id="KW-0378">Hydrolase</keyword>
<dbReference type="NCBIfam" id="TIGR01543">
    <property type="entry name" value="proheadase_HK97"/>
    <property type="match status" value="1"/>
</dbReference>
<proteinExistence type="predicted"/>
<organism evidence="5 6">
    <name type="scientific">Amycolatopsis viridis</name>
    <dbReference type="NCBI Taxonomy" id="185678"/>
    <lineage>
        <taxon>Bacteria</taxon>
        <taxon>Bacillati</taxon>
        <taxon>Actinomycetota</taxon>
        <taxon>Actinomycetes</taxon>
        <taxon>Pseudonocardiales</taxon>
        <taxon>Pseudonocardiaceae</taxon>
        <taxon>Amycolatopsis</taxon>
    </lineage>
</organism>
<dbReference type="InterPro" id="IPR054613">
    <property type="entry name" value="Peptidase_S78_dom"/>
</dbReference>
<gene>
    <name evidence="5" type="ORF">FHX46_004224</name>
</gene>
<comment type="caution">
    <text evidence="5">The sequence shown here is derived from an EMBL/GenBank/DDBJ whole genome shotgun (WGS) entry which is preliminary data.</text>
</comment>
<keyword evidence="1" id="KW-1188">Viral release from host cell</keyword>